<evidence type="ECO:0000313" key="1">
    <source>
        <dbReference type="EMBL" id="PSL51399.1"/>
    </source>
</evidence>
<protein>
    <recommendedName>
        <fullName evidence="3">Secreted protein/lipoprotein</fullName>
    </recommendedName>
</protein>
<dbReference type="AlphaFoldDB" id="A0A2P8HYU4"/>
<keyword evidence="2" id="KW-1185">Reference proteome</keyword>
<evidence type="ECO:0008006" key="3">
    <source>
        <dbReference type="Google" id="ProtNLM"/>
    </source>
</evidence>
<name>A0A2P8HYU4_SACCR</name>
<gene>
    <name evidence="1" type="ORF">B0I31_12128</name>
</gene>
<sequence length="124" mass="13137">MWTAYATAGTTADWQSPELARYATGGALSTLTRGLFGYRELGIVTRGQPVLNPTVSSVEPLGLPIKVIVSDCGDSTTWTKHYADNGALADGEPGGKRHINAVVEKQVDGSWKVSDFGVHEVGTC</sequence>
<dbReference type="EMBL" id="PYAX01000021">
    <property type="protein sequence ID" value="PSL51399.1"/>
    <property type="molecule type" value="Genomic_DNA"/>
</dbReference>
<reference evidence="1 2" key="1">
    <citation type="submission" date="2018-03" db="EMBL/GenBank/DDBJ databases">
        <title>Genomic Encyclopedia of Type Strains, Phase III (KMG-III): the genomes of soil and plant-associated and newly described type strains.</title>
        <authorList>
            <person name="Whitman W."/>
        </authorList>
    </citation>
    <scope>NUCLEOTIDE SEQUENCE [LARGE SCALE GENOMIC DNA]</scope>
    <source>
        <strain evidence="1 2">CGMCC 4.7097</strain>
    </source>
</reference>
<dbReference type="OrthoDB" id="3621142at2"/>
<evidence type="ECO:0000313" key="2">
    <source>
        <dbReference type="Proteomes" id="UP000241118"/>
    </source>
</evidence>
<dbReference type="Proteomes" id="UP000241118">
    <property type="component" value="Unassembled WGS sequence"/>
</dbReference>
<accession>A0A2P8HYU4</accession>
<proteinExistence type="predicted"/>
<organism evidence="1 2">
    <name type="scientific">Saccharothrix carnea</name>
    <dbReference type="NCBI Taxonomy" id="1280637"/>
    <lineage>
        <taxon>Bacteria</taxon>
        <taxon>Bacillati</taxon>
        <taxon>Actinomycetota</taxon>
        <taxon>Actinomycetes</taxon>
        <taxon>Pseudonocardiales</taxon>
        <taxon>Pseudonocardiaceae</taxon>
        <taxon>Saccharothrix</taxon>
    </lineage>
</organism>
<comment type="caution">
    <text evidence="1">The sequence shown here is derived from an EMBL/GenBank/DDBJ whole genome shotgun (WGS) entry which is preliminary data.</text>
</comment>